<comment type="caution">
    <text evidence="3">The sequence shown here is derived from an EMBL/GenBank/DDBJ whole genome shotgun (WGS) entry which is preliminary data.</text>
</comment>
<dbReference type="EMBL" id="SLXH01000001">
    <property type="protein sequence ID" value="TCP20388.1"/>
    <property type="molecule type" value="Genomic_DNA"/>
</dbReference>
<dbReference type="Gene3D" id="3.40.190.150">
    <property type="entry name" value="Bordetella uptake gene, domain 1"/>
    <property type="match status" value="1"/>
</dbReference>
<evidence type="ECO:0000256" key="1">
    <source>
        <dbReference type="ARBA" id="ARBA00006987"/>
    </source>
</evidence>
<gene>
    <name evidence="3" type="ORF">EV674_10136</name>
</gene>
<keyword evidence="3" id="KW-0675">Receptor</keyword>
<accession>A0A4R2NGQ0</accession>
<dbReference type="InterPro" id="IPR042100">
    <property type="entry name" value="Bug_dom1"/>
</dbReference>
<sequence>MNTTPSSPARRRIGTALALSAVCALGALASPWAAAQSFPSKPVRIITPFPVGGGPDGVARLVADKLSKAWGQSVVVENRPGGNGFIAIDAFKRGAKDGHDLIVLDNVHLAAYPSLFKKLPYDVAKDFDTLLPLFKTHFFFTVGTQSKYKNVADIVADAKARPGQLNYGSWSVGNPVHLGSEMFESATGTQMEHVIFKETTQLYTSVSTGDLAFALGSAATAGPLYRAGKLRLLAFAGPQRSAEFPDVPTVAEAGGPKDFVVTGWNAIAVPPGLPAAVTEKIRKDIEQALSGPEVADKFKTFGYEQFPTTRAQFTQFVKDESQRFGDVIRKANVSLD</sequence>
<protein>
    <submittedName>
        <fullName evidence="3">Tripartite-type tricarboxylate transporter receptor subunit TctC</fullName>
    </submittedName>
</protein>
<dbReference type="PIRSF" id="PIRSF017082">
    <property type="entry name" value="YflP"/>
    <property type="match status" value="1"/>
</dbReference>
<dbReference type="SUPFAM" id="SSF53850">
    <property type="entry name" value="Periplasmic binding protein-like II"/>
    <property type="match status" value="1"/>
</dbReference>
<dbReference type="PANTHER" id="PTHR42928">
    <property type="entry name" value="TRICARBOXYLATE-BINDING PROTEIN"/>
    <property type="match status" value="1"/>
</dbReference>
<feature type="chain" id="PRO_5020423985" evidence="2">
    <location>
        <begin position="30"/>
        <end position="336"/>
    </location>
</feature>
<keyword evidence="2" id="KW-0732">Signal</keyword>
<evidence type="ECO:0000256" key="2">
    <source>
        <dbReference type="SAM" id="SignalP"/>
    </source>
</evidence>
<evidence type="ECO:0000313" key="4">
    <source>
        <dbReference type="Proteomes" id="UP000295182"/>
    </source>
</evidence>
<dbReference type="PANTHER" id="PTHR42928:SF5">
    <property type="entry name" value="BLR1237 PROTEIN"/>
    <property type="match status" value="1"/>
</dbReference>
<dbReference type="OrthoDB" id="8678477at2"/>
<dbReference type="InterPro" id="IPR005064">
    <property type="entry name" value="BUG"/>
</dbReference>
<name>A0A4R2NGQ0_9BURK</name>
<dbReference type="CDD" id="cd07012">
    <property type="entry name" value="PBP2_Bug_TTT"/>
    <property type="match status" value="1"/>
</dbReference>
<proteinExistence type="inferred from homology"/>
<evidence type="ECO:0000313" key="3">
    <source>
        <dbReference type="EMBL" id="TCP20388.1"/>
    </source>
</evidence>
<reference evidence="3 4" key="1">
    <citation type="submission" date="2019-03" db="EMBL/GenBank/DDBJ databases">
        <title>Genomic Encyclopedia of Type Strains, Phase IV (KMG-IV): sequencing the most valuable type-strain genomes for metagenomic binning, comparative biology and taxonomic classification.</title>
        <authorList>
            <person name="Goeker M."/>
        </authorList>
    </citation>
    <scope>NUCLEOTIDE SEQUENCE [LARGE SCALE GENOMIC DNA]</scope>
    <source>
        <strain evidence="3 4">DSM 1837</strain>
    </source>
</reference>
<dbReference type="RefSeq" id="WP_119012349.1">
    <property type="nucleotide sequence ID" value="NZ_QXNC01000005.1"/>
</dbReference>
<dbReference type="Pfam" id="PF03401">
    <property type="entry name" value="TctC"/>
    <property type="match status" value="1"/>
</dbReference>
<feature type="signal peptide" evidence="2">
    <location>
        <begin position="1"/>
        <end position="29"/>
    </location>
</feature>
<keyword evidence="4" id="KW-1185">Reference proteome</keyword>
<dbReference type="Gene3D" id="3.40.190.10">
    <property type="entry name" value="Periplasmic binding protein-like II"/>
    <property type="match status" value="1"/>
</dbReference>
<organism evidence="3 4">
    <name type="scientific">Simplicispira metamorpha</name>
    <dbReference type="NCBI Taxonomy" id="80881"/>
    <lineage>
        <taxon>Bacteria</taxon>
        <taxon>Pseudomonadati</taxon>
        <taxon>Pseudomonadota</taxon>
        <taxon>Betaproteobacteria</taxon>
        <taxon>Burkholderiales</taxon>
        <taxon>Comamonadaceae</taxon>
        <taxon>Simplicispira</taxon>
    </lineage>
</organism>
<comment type="similarity">
    <text evidence="1">Belongs to the UPF0065 (bug) family.</text>
</comment>
<dbReference type="AlphaFoldDB" id="A0A4R2NGQ0"/>
<dbReference type="Proteomes" id="UP000295182">
    <property type="component" value="Unassembled WGS sequence"/>
</dbReference>